<organism evidence="1 2">
    <name type="scientific">Porphyra umbilicalis</name>
    <name type="common">Purple laver</name>
    <name type="synonym">Red alga</name>
    <dbReference type="NCBI Taxonomy" id="2786"/>
    <lineage>
        <taxon>Eukaryota</taxon>
        <taxon>Rhodophyta</taxon>
        <taxon>Bangiophyceae</taxon>
        <taxon>Bangiales</taxon>
        <taxon>Bangiaceae</taxon>
        <taxon>Porphyra</taxon>
    </lineage>
</organism>
<sequence>MSALLLGDQLVAHRRADIVEFAIGLDPFLFFLAKNTSHDTQPLDEAPFATLQADKVRRNEVAIMDGMLTNTSSRDALLMAAYEAERRAFSRPIIIAAFRRRGLWLFDADMMKSNVRANLCWVNSGETAADAARHAATMVIQAAQDRIDQSKARSKNSKPVVQRGVVHSPFLLLAQHEEMEAAASKEAAAKVDRREEREQKK</sequence>
<evidence type="ECO:0000313" key="1">
    <source>
        <dbReference type="EMBL" id="OSX79594.1"/>
    </source>
</evidence>
<evidence type="ECO:0000313" key="2">
    <source>
        <dbReference type="Proteomes" id="UP000218209"/>
    </source>
</evidence>
<accession>A0A1X6PFG5</accession>
<dbReference type="AlphaFoldDB" id="A0A1X6PFG5"/>
<dbReference type="Proteomes" id="UP000218209">
    <property type="component" value="Unassembled WGS sequence"/>
</dbReference>
<dbReference type="EMBL" id="KV918788">
    <property type="protein sequence ID" value="OSX79594.1"/>
    <property type="molecule type" value="Genomic_DNA"/>
</dbReference>
<protein>
    <submittedName>
        <fullName evidence="1">Uncharacterized protein</fullName>
    </submittedName>
</protein>
<reference evidence="1 2" key="1">
    <citation type="submission" date="2017-03" db="EMBL/GenBank/DDBJ databases">
        <title>WGS assembly of Porphyra umbilicalis.</title>
        <authorList>
            <person name="Brawley S.H."/>
            <person name="Blouin N.A."/>
            <person name="Ficko-Blean E."/>
            <person name="Wheeler G.L."/>
            <person name="Lohr M."/>
            <person name="Goodson H.V."/>
            <person name="Jenkins J.W."/>
            <person name="Blaby-Haas C.E."/>
            <person name="Helliwell K.E."/>
            <person name="Chan C."/>
            <person name="Marriage T."/>
            <person name="Bhattacharya D."/>
            <person name="Klein A.S."/>
            <person name="Badis Y."/>
            <person name="Brodie J."/>
            <person name="Cao Y."/>
            <person name="Collen J."/>
            <person name="Dittami S.M."/>
            <person name="Gachon C.M."/>
            <person name="Green B.R."/>
            <person name="Karpowicz S."/>
            <person name="Kim J.W."/>
            <person name="Kudahl U."/>
            <person name="Lin S."/>
            <person name="Michel G."/>
            <person name="Mittag M."/>
            <person name="Olson B.J."/>
            <person name="Pangilinan J."/>
            <person name="Peng Y."/>
            <person name="Qiu H."/>
            <person name="Shu S."/>
            <person name="Singer J.T."/>
            <person name="Smith A.G."/>
            <person name="Sprecher B.N."/>
            <person name="Wagner V."/>
            <person name="Wang W."/>
            <person name="Wang Z.-Y."/>
            <person name="Yan J."/>
            <person name="Yarish C."/>
            <person name="Zoeuner-Riek S."/>
            <person name="Zhuang Y."/>
            <person name="Zou Y."/>
            <person name="Lindquist E.A."/>
            <person name="Grimwood J."/>
            <person name="Barry K."/>
            <person name="Rokhsar D.S."/>
            <person name="Schmutz J."/>
            <person name="Stiller J.W."/>
            <person name="Grossman A.R."/>
            <person name="Prochnik S.E."/>
        </authorList>
    </citation>
    <scope>NUCLEOTIDE SEQUENCE [LARGE SCALE GENOMIC DNA]</scope>
    <source>
        <strain evidence="1">4086291</strain>
    </source>
</reference>
<name>A0A1X6PFG5_PORUM</name>
<proteinExistence type="predicted"/>
<gene>
    <name evidence="1" type="ORF">BU14_0074s0025</name>
</gene>
<keyword evidence="2" id="KW-1185">Reference proteome</keyword>